<reference evidence="1 2" key="1">
    <citation type="journal article" date="2018" name="Front. Plant Sci.">
        <title>Red Clover (Trifolium pratense) and Zigzag Clover (T. medium) - A Picture of Genomic Similarities and Differences.</title>
        <authorList>
            <person name="Dluhosova J."/>
            <person name="Istvanek J."/>
            <person name="Nedelnik J."/>
            <person name="Repkova J."/>
        </authorList>
    </citation>
    <scope>NUCLEOTIDE SEQUENCE [LARGE SCALE GENOMIC DNA]</scope>
    <source>
        <strain evidence="2">cv. 10/8</strain>
        <tissue evidence="1">Leaf</tissue>
    </source>
</reference>
<evidence type="ECO:0000313" key="1">
    <source>
        <dbReference type="EMBL" id="MCI98162.1"/>
    </source>
</evidence>
<feature type="non-terminal residue" evidence="1">
    <location>
        <position position="1"/>
    </location>
</feature>
<accession>A0A392WFJ4</accession>
<evidence type="ECO:0000313" key="2">
    <source>
        <dbReference type="Proteomes" id="UP000265520"/>
    </source>
</evidence>
<name>A0A392WFJ4_9FABA</name>
<keyword evidence="2" id="KW-1185">Reference proteome</keyword>
<sequence length="56" mass="6275">GRWRGIGERCQEIAREISPVSVGSQKSMDDYGCGSVRFVWVRTYFQSISDEGDSVS</sequence>
<organism evidence="1 2">
    <name type="scientific">Trifolium medium</name>
    <dbReference type="NCBI Taxonomy" id="97028"/>
    <lineage>
        <taxon>Eukaryota</taxon>
        <taxon>Viridiplantae</taxon>
        <taxon>Streptophyta</taxon>
        <taxon>Embryophyta</taxon>
        <taxon>Tracheophyta</taxon>
        <taxon>Spermatophyta</taxon>
        <taxon>Magnoliopsida</taxon>
        <taxon>eudicotyledons</taxon>
        <taxon>Gunneridae</taxon>
        <taxon>Pentapetalae</taxon>
        <taxon>rosids</taxon>
        <taxon>fabids</taxon>
        <taxon>Fabales</taxon>
        <taxon>Fabaceae</taxon>
        <taxon>Papilionoideae</taxon>
        <taxon>50 kb inversion clade</taxon>
        <taxon>NPAAA clade</taxon>
        <taxon>Hologalegina</taxon>
        <taxon>IRL clade</taxon>
        <taxon>Trifolieae</taxon>
        <taxon>Trifolium</taxon>
    </lineage>
</organism>
<dbReference type="AlphaFoldDB" id="A0A392WFJ4"/>
<dbReference type="Proteomes" id="UP000265520">
    <property type="component" value="Unassembled WGS sequence"/>
</dbReference>
<comment type="caution">
    <text evidence="1">The sequence shown here is derived from an EMBL/GenBank/DDBJ whole genome shotgun (WGS) entry which is preliminary data.</text>
</comment>
<proteinExistence type="predicted"/>
<dbReference type="EMBL" id="LXQA011465858">
    <property type="protein sequence ID" value="MCI98162.1"/>
    <property type="molecule type" value="Genomic_DNA"/>
</dbReference>
<protein>
    <submittedName>
        <fullName evidence="1">Uncharacterized protein</fullName>
    </submittedName>
</protein>